<sequence>MAIALQHRRNARPTLSRSFNRVLLARVYLITPDTSFWAQLARSITCLPPPRASADFDRPRTIIKLRGARQWRTHTEGERPRRRRHPLLSLDSRMTPPLLSCRSYAVLGDKKEMTRLQLAAHRGSGPCVGSQGRWMAHSPHVPHKPASKLRSQDTSMHSLAEPNFKRLLSPHPPSSIPHILFGFLWCSGPL</sequence>
<keyword evidence="2" id="KW-1185">Reference proteome</keyword>
<evidence type="ECO:0000313" key="2">
    <source>
        <dbReference type="Proteomes" id="UP000250043"/>
    </source>
</evidence>
<name>A0A8E2J3E3_9APHY</name>
<proteinExistence type="predicted"/>
<gene>
    <name evidence="1" type="ORF">OBBRIDRAFT_251900</name>
</gene>
<evidence type="ECO:0000313" key="1">
    <source>
        <dbReference type="EMBL" id="OCH93816.1"/>
    </source>
</evidence>
<dbReference type="AlphaFoldDB" id="A0A8E2J3E3"/>
<organism evidence="1 2">
    <name type="scientific">Obba rivulosa</name>
    <dbReference type="NCBI Taxonomy" id="1052685"/>
    <lineage>
        <taxon>Eukaryota</taxon>
        <taxon>Fungi</taxon>
        <taxon>Dikarya</taxon>
        <taxon>Basidiomycota</taxon>
        <taxon>Agaricomycotina</taxon>
        <taxon>Agaricomycetes</taxon>
        <taxon>Polyporales</taxon>
        <taxon>Gelatoporiaceae</taxon>
        <taxon>Obba</taxon>
    </lineage>
</organism>
<reference evidence="1 2" key="1">
    <citation type="submission" date="2016-07" db="EMBL/GenBank/DDBJ databases">
        <title>Draft genome of the white-rot fungus Obba rivulosa 3A-2.</title>
        <authorList>
            <consortium name="DOE Joint Genome Institute"/>
            <person name="Miettinen O."/>
            <person name="Riley R."/>
            <person name="Acob R."/>
            <person name="Barry K."/>
            <person name="Cullen D."/>
            <person name="De Vries R."/>
            <person name="Hainaut M."/>
            <person name="Hatakka A."/>
            <person name="Henrissat B."/>
            <person name="Hilden K."/>
            <person name="Kuo R."/>
            <person name="Labutti K."/>
            <person name="Lipzen A."/>
            <person name="Makela M.R."/>
            <person name="Sandor L."/>
            <person name="Spatafora J.W."/>
            <person name="Grigoriev I.V."/>
            <person name="Hibbett D.S."/>
        </authorList>
    </citation>
    <scope>NUCLEOTIDE SEQUENCE [LARGE SCALE GENOMIC DNA]</scope>
    <source>
        <strain evidence="1 2">3A-2</strain>
    </source>
</reference>
<protein>
    <submittedName>
        <fullName evidence="1">Uncharacterized protein</fullName>
    </submittedName>
</protein>
<dbReference type="EMBL" id="KV722350">
    <property type="protein sequence ID" value="OCH93816.1"/>
    <property type="molecule type" value="Genomic_DNA"/>
</dbReference>
<accession>A0A8E2J3E3</accession>
<dbReference type="Proteomes" id="UP000250043">
    <property type="component" value="Unassembled WGS sequence"/>
</dbReference>